<dbReference type="Gene3D" id="3.50.50.60">
    <property type="entry name" value="FAD/NAD(P)-binding domain"/>
    <property type="match status" value="1"/>
</dbReference>
<dbReference type="GO" id="GO:0009055">
    <property type="term" value="F:electron transfer activity"/>
    <property type="evidence" value="ECO:0007669"/>
    <property type="project" value="TreeGrafter"/>
</dbReference>
<evidence type="ECO:0000313" key="4">
    <source>
        <dbReference type="EMBL" id="MBB6217445.1"/>
    </source>
</evidence>
<dbReference type="GO" id="GO:0050660">
    <property type="term" value="F:flavin adenine dinucleotide binding"/>
    <property type="evidence" value="ECO:0007669"/>
    <property type="project" value="TreeGrafter"/>
</dbReference>
<dbReference type="PANTHER" id="PTHR11632">
    <property type="entry name" value="SUCCINATE DEHYDROGENASE 2 FLAVOPROTEIN SUBUNIT"/>
    <property type="match status" value="1"/>
</dbReference>
<evidence type="ECO:0000256" key="2">
    <source>
        <dbReference type="ARBA" id="ARBA00023002"/>
    </source>
</evidence>
<dbReference type="Pfam" id="PF00890">
    <property type="entry name" value="FAD_binding_2"/>
    <property type="match status" value="1"/>
</dbReference>
<name>A0A841L555_9FIRM</name>
<dbReference type="GO" id="GO:0009061">
    <property type="term" value="P:anaerobic respiration"/>
    <property type="evidence" value="ECO:0007669"/>
    <property type="project" value="TreeGrafter"/>
</dbReference>
<proteinExistence type="predicted"/>
<feature type="domain" description="FAD-dependent oxidoreductase 2 FAD-binding" evidence="3">
    <location>
        <begin position="22"/>
        <end position="259"/>
    </location>
</feature>
<evidence type="ECO:0000313" key="5">
    <source>
        <dbReference type="Proteomes" id="UP000579281"/>
    </source>
</evidence>
<dbReference type="GO" id="GO:0005886">
    <property type="term" value="C:plasma membrane"/>
    <property type="evidence" value="ECO:0007669"/>
    <property type="project" value="TreeGrafter"/>
</dbReference>
<dbReference type="GO" id="GO:0000104">
    <property type="term" value="F:succinate dehydrogenase activity"/>
    <property type="evidence" value="ECO:0007669"/>
    <property type="project" value="TreeGrafter"/>
</dbReference>
<organism evidence="4 5">
    <name type="scientific">Anaerosolibacter carboniphilus</name>
    <dbReference type="NCBI Taxonomy" id="1417629"/>
    <lineage>
        <taxon>Bacteria</taxon>
        <taxon>Bacillati</taxon>
        <taxon>Bacillota</taxon>
        <taxon>Clostridia</taxon>
        <taxon>Peptostreptococcales</taxon>
        <taxon>Thermotaleaceae</taxon>
        <taxon>Anaerosolibacter</taxon>
    </lineage>
</organism>
<keyword evidence="2" id="KW-0560">Oxidoreductase</keyword>
<dbReference type="RefSeq" id="WP_330602930.1">
    <property type="nucleotide sequence ID" value="NZ_JACHEN010000024.1"/>
</dbReference>
<keyword evidence="5" id="KW-1185">Reference proteome</keyword>
<gene>
    <name evidence="4" type="ORF">HNQ80_003566</name>
</gene>
<sequence>MKPYKEQFMIHDIPINIYAYNTIIVGSGAASLNAADSLYKLGQKDIALITDGMNRGTSRNTGSDKQTYYKQSTSIKDADSPLKMAQTLFHGGAMHGDIALVEAALSLKSFYNLVEIGVPFPHDTFGQYVGYKTDHDENSRASSVGPLTSKLMTEKLEAQVKNNGTDIFDSFMVIGILKEKNKDEAIGILALDTKQINEQNYGLTLFNCRNIIYGTGGPASIYYRSVYPKSQSGATGIALEAGARANNLTEWQYGIASTKFRWNLSGTYQQVIPRYISTDEDMGDEREFLEDYFENPTELLNAVFLKGYQWPFDAKKLRNNGSSIVDLLIYIETQIKGRRVFMDFLRNPSCADVDGNLDFQQLGEEAYGYLKNSNALLASPIARLKKMNPLAIDLYRDNNIDLEKEWLEIDVCAQHQNGGLAGNIWWESNIKHFFPVGEVNGTLGIYRPGGTALNSTQVGSYRAAEYIKSQYADPPIPMSTFKENVILDVEKRIAFIKDIKIDREKPSNVLSFQQELQKKMSKAGAFIRNKNSILETMKKFKKTYNNLHERIHIRDIKELPAVFRVYDMLITQIACLSAMLEYIEQNGDSRGSYLIADDHGSHEIKGPDMTFKFSIEQDYKDRVCETYMEKQQERIEFSNTWVDVRPIPEYDSWFENVWSDFRENKIFKK</sequence>
<keyword evidence="1" id="KW-0285">Flavoprotein</keyword>
<evidence type="ECO:0000256" key="1">
    <source>
        <dbReference type="ARBA" id="ARBA00022630"/>
    </source>
</evidence>
<dbReference type="Proteomes" id="UP000579281">
    <property type="component" value="Unassembled WGS sequence"/>
</dbReference>
<dbReference type="InterPro" id="IPR036188">
    <property type="entry name" value="FAD/NAD-bd_sf"/>
</dbReference>
<accession>A0A841L555</accession>
<protein>
    <submittedName>
        <fullName evidence="4">Succinate dehydrogenase/fumarate reductase flavoprotein subunit</fullName>
    </submittedName>
</protein>
<dbReference type="EMBL" id="JACHEN010000024">
    <property type="protein sequence ID" value="MBB6217445.1"/>
    <property type="molecule type" value="Genomic_DNA"/>
</dbReference>
<dbReference type="AlphaFoldDB" id="A0A841L555"/>
<dbReference type="SUPFAM" id="SSF51905">
    <property type="entry name" value="FAD/NAD(P)-binding domain"/>
    <property type="match status" value="1"/>
</dbReference>
<comment type="caution">
    <text evidence="4">The sequence shown here is derived from an EMBL/GenBank/DDBJ whole genome shotgun (WGS) entry which is preliminary data.</text>
</comment>
<dbReference type="PANTHER" id="PTHR11632:SF51">
    <property type="entry name" value="SUCCINATE DEHYDROGENASE [UBIQUINONE] FLAVOPROTEIN SUBUNIT, MITOCHONDRIAL"/>
    <property type="match status" value="1"/>
</dbReference>
<evidence type="ECO:0000259" key="3">
    <source>
        <dbReference type="Pfam" id="PF00890"/>
    </source>
</evidence>
<reference evidence="4 5" key="1">
    <citation type="submission" date="2020-08" db="EMBL/GenBank/DDBJ databases">
        <title>Genomic Encyclopedia of Type Strains, Phase IV (KMG-IV): sequencing the most valuable type-strain genomes for metagenomic binning, comparative biology and taxonomic classification.</title>
        <authorList>
            <person name="Goeker M."/>
        </authorList>
    </citation>
    <scope>NUCLEOTIDE SEQUENCE [LARGE SCALE GENOMIC DNA]</scope>
    <source>
        <strain evidence="4 5">DSM 103526</strain>
    </source>
</reference>
<dbReference type="InterPro" id="IPR003953">
    <property type="entry name" value="FAD-dep_OxRdtase_2_FAD-bd"/>
</dbReference>
<dbReference type="InterPro" id="IPR030664">
    <property type="entry name" value="SdhA/FrdA/AprA"/>
</dbReference>